<dbReference type="SUPFAM" id="SSF111369">
    <property type="entry name" value="HlyD-like secretion proteins"/>
    <property type="match status" value="1"/>
</dbReference>
<accession>A0A3B1B412</accession>
<dbReference type="PANTHER" id="PTHR30469:SF12">
    <property type="entry name" value="MULTIDRUG RESISTANCE PROTEIN MDTA"/>
    <property type="match status" value="1"/>
</dbReference>
<dbReference type="Gene3D" id="1.10.287.470">
    <property type="entry name" value="Helix hairpin bin"/>
    <property type="match status" value="1"/>
</dbReference>
<gene>
    <name evidence="2" type="ORF">MNBD_GAMMA26-449</name>
</gene>
<reference evidence="2" key="1">
    <citation type="submission" date="2018-06" db="EMBL/GenBank/DDBJ databases">
        <authorList>
            <person name="Zhirakovskaya E."/>
        </authorList>
    </citation>
    <scope>NUCLEOTIDE SEQUENCE</scope>
</reference>
<protein>
    <submittedName>
        <fullName evidence="2">RND efflux system, membrane fusion protein</fullName>
    </submittedName>
</protein>
<dbReference type="EMBL" id="UOFX01000016">
    <property type="protein sequence ID" value="VAX06693.1"/>
    <property type="molecule type" value="Genomic_DNA"/>
</dbReference>
<dbReference type="PANTHER" id="PTHR30469">
    <property type="entry name" value="MULTIDRUG RESISTANCE PROTEIN MDTA"/>
    <property type="match status" value="1"/>
</dbReference>
<dbReference type="InterPro" id="IPR058625">
    <property type="entry name" value="MdtA-like_BSH"/>
</dbReference>
<dbReference type="GO" id="GO:1990281">
    <property type="term" value="C:efflux pump complex"/>
    <property type="evidence" value="ECO:0007669"/>
    <property type="project" value="TreeGrafter"/>
</dbReference>
<dbReference type="NCBIfam" id="TIGR01730">
    <property type="entry name" value="RND_mfp"/>
    <property type="match status" value="1"/>
</dbReference>
<dbReference type="Pfam" id="PF25917">
    <property type="entry name" value="BSH_RND"/>
    <property type="match status" value="1"/>
</dbReference>
<dbReference type="Gene3D" id="2.40.30.170">
    <property type="match status" value="1"/>
</dbReference>
<sequence>MRRLFKVVLPIVIIAASIFVSRQMIATAPEPKRRAPKPVVPVVEVLVIQQGEYQIKVNSRGIIQPRTQSTLVAEVAGRITYVAPSFRNGGYIALDEVLARIDPTEYQFAITNTEASLLGVMARMTELGITEENLKQSITIETEHLALAKNQHHRHQRLQKTGTVARSMMEQSEREYLLRRASLQALRNNLALIPTQRQILVADRKLKQAQLDSAKLNLDRTQIHAPYAGRVLEKEVDLGQSVSKGTNLGTIYATGLVEIRLPVNDKQAAFLDIPNDHAQEGVTQVTLFTTIGQQSYRWQGRIIRAEGAIDASTRQLFLVAQVDNPDTGSADNTPPLKIGQFVEAEIYGQILADVFILPRKAVRAGDEIFLVTADSRIQRHKLDVIWRDKENVVVRSGLKAGDRLSITAIPYALDGAPVKISDSKD</sequence>
<name>A0A3B1B412_9ZZZZ</name>
<dbReference type="Gene3D" id="2.40.50.100">
    <property type="match status" value="1"/>
</dbReference>
<dbReference type="InterPro" id="IPR006143">
    <property type="entry name" value="RND_pump_MFP"/>
</dbReference>
<evidence type="ECO:0000313" key="2">
    <source>
        <dbReference type="EMBL" id="VAX06693.1"/>
    </source>
</evidence>
<dbReference type="GO" id="GO:0015562">
    <property type="term" value="F:efflux transmembrane transporter activity"/>
    <property type="evidence" value="ECO:0007669"/>
    <property type="project" value="TreeGrafter"/>
</dbReference>
<dbReference type="AlphaFoldDB" id="A0A3B1B412"/>
<feature type="domain" description="Multidrug resistance protein MdtA-like barrel-sandwich hybrid" evidence="1">
    <location>
        <begin position="70"/>
        <end position="251"/>
    </location>
</feature>
<organism evidence="2">
    <name type="scientific">hydrothermal vent metagenome</name>
    <dbReference type="NCBI Taxonomy" id="652676"/>
    <lineage>
        <taxon>unclassified sequences</taxon>
        <taxon>metagenomes</taxon>
        <taxon>ecological metagenomes</taxon>
    </lineage>
</organism>
<dbReference type="Gene3D" id="2.40.420.20">
    <property type="match status" value="1"/>
</dbReference>
<evidence type="ECO:0000259" key="1">
    <source>
        <dbReference type="Pfam" id="PF25917"/>
    </source>
</evidence>
<proteinExistence type="predicted"/>